<evidence type="ECO:0000256" key="2">
    <source>
        <dbReference type="ARBA" id="ARBA00023125"/>
    </source>
</evidence>
<dbReference type="SMART" id="SM00871">
    <property type="entry name" value="AraC_E_bind"/>
    <property type="match status" value="1"/>
</dbReference>
<dbReference type="Gene3D" id="3.20.80.10">
    <property type="entry name" value="Regulatory factor, effector binding domain"/>
    <property type="match status" value="1"/>
</dbReference>
<gene>
    <name evidence="5" type="ORF">SAMN05216363_3452</name>
</gene>
<dbReference type="GO" id="GO:0003700">
    <property type="term" value="F:DNA-binding transcription factor activity"/>
    <property type="evidence" value="ECO:0007669"/>
    <property type="project" value="InterPro"/>
</dbReference>
<protein>
    <submittedName>
        <fullName evidence="5">AraC family transcriptional regulator</fullName>
    </submittedName>
</protein>
<dbReference type="RefSeq" id="WP_092378323.1">
    <property type="nucleotide sequence ID" value="NZ_LT629797.1"/>
</dbReference>
<dbReference type="InterPro" id="IPR010499">
    <property type="entry name" value="AraC_E-bd"/>
</dbReference>
<sequence length="324" mass="36995">MDADSTDHSPSELAPALEHRLIEQEHALLFERPHAGSRKPYERDKPPPHVLEDRRILRAIRYIEAHLDRPLSLDRLAARASLSTFHFQRHFREVMGESPSEYIRRTRLDRAAIHLLIYPESVLSIALSVGYSSHEAFIRAFHRQFALTPTQYRQFARQASIPATAEEHRRATEVQITHLPDLTLLSMRFYGSYARVAEHWRRFAEELQRIGYPLDNARAIGAITDNPEITPNDLVRYDCAVLDLGLPIGDAPLSRLRLPAGRYACLQHRAPYNQVFAAYRTLAVAWPESSGERFVPQGGYELYRQPPWSGDATQCLDIALGLEG</sequence>
<evidence type="ECO:0000313" key="6">
    <source>
        <dbReference type="Proteomes" id="UP000198675"/>
    </source>
</evidence>
<dbReference type="PRINTS" id="PR00032">
    <property type="entry name" value="HTHARAC"/>
</dbReference>
<keyword evidence="6" id="KW-1185">Reference proteome</keyword>
<evidence type="ECO:0000256" key="1">
    <source>
        <dbReference type="ARBA" id="ARBA00023015"/>
    </source>
</evidence>
<dbReference type="InterPro" id="IPR020449">
    <property type="entry name" value="Tscrpt_reg_AraC-type_HTH"/>
</dbReference>
<dbReference type="SUPFAM" id="SSF55136">
    <property type="entry name" value="Probable bacterial effector-binding domain"/>
    <property type="match status" value="1"/>
</dbReference>
<name>A0A1H2MHT1_9PSED</name>
<dbReference type="SMART" id="SM00342">
    <property type="entry name" value="HTH_ARAC"/>
    <property type="match status" value="1"/>
</dbReference>
<reference evidence="6" key="1">
    <citation type="submission" date="2016-10" db="EMBL/GenBank/DDBJ databases">
        <authorList>
            <person name="Varghese N."/>
            <person name="Submissions S."/>
        </authorList>
    </citation>
    <scope>NUCLEOTIDE SEQUENCE [LARGE SCALE GENOMIC DNA]</scope>
    <source>
        <strain evidence="6">KCTC 32246</strain>
    </source>
</reference>
<dbReference type="InterPro" id="IPR009057">
    <property type="entry name" value="Homeodomain-like_sf"/>
</dbReference>
<dbReference type="PANTHER" id="PTHR40055:SF1">
    <property type="entry name" value="TRANSCRIPTIONAL REGULATOR YGIV-RELATED"/>
    <property type="match status" value="1"/>
</dbReference>
<dbReference type="Proteomes" id="UP000198675">
    <property type="component" value="Chromosome I"/>
</dbReference>
<dbReference type="GO" id="GO:0043565">
    <property type="term" value="F:sequence-specific DNA binding"/>
    <property type="evidence" value="ECO:0007669"/>
    <property type="project" value="InterPro"/>
</dbReference>
<evidence type="ECO:0000259" key="4">
    <source>
        <dbReference type="PROSITE" id="PS01124"/>
    </source>
</evidence>
<keyword evidence="3" id="KW-0804">Transcription</keyword>
<dbReference type="Pfam" id="PF12833">
    <property type="entry name" value="HTH_18"/>
    <property type="match status" value="1"/>
</dbReference>
<organism evidence="5 6">
    <name type="scientific">Pseudomonas sihuiensis</name>
    <dbReference type="NCBI Taxonomy" id="1274359"/>
    <lineage>
        <taxon>Bacteria</taxon>
        <taxon>Pseudomonadati</taxon>
        <taxon>Pseudomonadota</taxon>
        <taxon>Gammaproteobacteria</taxon>
        <taxon>Pseudomonadales</taxon>
        <taxon>Pseudomonadaceae</taxon>
        <taxon>Pseudomonas</taxon>
    </lineage>
</organism>
<evidence type="ECO:0000313" key="5">
    <source>
        <dbReference type="EMBL" id="SDU92585.1"/>
    </source>
</evidence>
<dbReference type="Pfam" id="PF06445">
    <property type="entry name" value="GyrI-like"/>
    <property type="match status" value="1"/>
</dbReference>
<dbReference type="AlphaFoldDB" id="A0A1H2MHT1"/>
<dbReference type="PROSITE" id="PS01124">
    <property type="entry name" value="HTH_ARAC_FAMILY_2"/>
    <property type="match status" value="1"/>
</dbReference>
<dbReference type="InterPro" id="IPR018060">
    <property type="entry name" value="HTH_AraC"/>
</dbReference>
<proteinExistence type="predicted"/>
<dbReference type="PANTHER" id="PTHR40055">
    <property type="entry name" value="TRANSCRIPTIONAL REGULATOR YGIV-RELATED"/>
    <property type="match status" value="1"/>
</dbReference>
<keyword evidence="2" id="KW-0238">DNA-binding</keyword>
<accession>A0A1H2MHT1</accession>
<dbReference type="EMBL" id="LT629797">
    <property type="protein sequence ID" value="SDU92585.1"/>
    <property type="molecule type" value="Genomic_DNA"/>
</dbReference>
<feature type="domain" description="HTH araC/xylS-type" evidence="4">
    <location>
        <begin position="57"/>
        <end position="155"/>
    </location>
</feature>
<dbReference type="InterPro" id="IPR029442">
    <property type="entry name" value="GyrI-like"/>
</dbReference>
<keyword evidence="1" id="KW-0805">Transcription regulation</keyword>
<evidence type="ECO:0000256" key="3">
    <source>
        <dbReference type="ARBA" id="ARBA00023163"/>
    </source>
</evidence>
<dbReference type="InterPro" id="IPR050908">
    <property type="entry name" value="SmbC-like"/>
</dbReference>
<dbReference type="InterPro" id="IPR011256">
    <property type="entry name" value="Reg_factor_effector_dom_sf"/>
</dbReference>
<dbReference type="SUPFAM" id="SSF46689">
    <property type="entry name" value="Homeodomain-like"/>
    <property type="match status" value="2"/>
</dbReference>
<dbReference type="Gene3D" id="1.10.10.60">
    <property type="entry name" value="Homeodomain-like"/>
    <property type="match status" value="2"/>
</dbReference>